<evidence type="ECO:0000313" key="1">
    <source>
        <dbReference type="EMBL" id="HIR56441.1"/>
    </source>
</evidence>
<sequence>MFGNHNRSGVICTPVQIGDILVEIDGQSFSDLGLCAENITADNMDCAPDVLCFSVDVAAEDGECLKSDARIICEAYAGGRKLSTQKRMLTAKDFSGREKLEIDFKKWGICDAADRITVYCEHI</sequence>
<comment type="caution">
    <text evidence="1">The sequence shown here is derived from an EMBL/GenBank/DDBJ whole genome shotgun (WGS) entry which is preliminary data.</text>
</comment>
<dbReference type="AlphaFoldDB" id="A0A9D1DP91"/>
<dbReference type="EMBL" id="DVHF01000027">
    <property type="protein sequence ID" value="HIR56441.1"/>
    <property type="molecule type" value="Genomic_DNA"/>
</dbReference>
<reference evidence="1" key="1">
    <citation type="submission" date="2020-10" db="EMBL/GenBank/DDBJ databases">
        <authorList>
            <person name="Gilroy R."/>
        </authorList>
    </citation>
    <scope>NUCLEOTIDE SEQUENCE</scope>
    <source>
        <strain evidence="1">ChiSjej1B19-7085</strain>
    </source>
</reference>
<organism evidence="1 2">
    <name type="scientific">Candidatus Gallacutalibacter pullicola</name>
    <dbReference type="NCBI Taxonomy" id="2840830"/>
    <lineage>
        <taxon>Bacteria</taxon>
        <taxon>Bacillati</taxon>
        <taxon>Bacillota</taxon>
        <taxon>Clostridia</taxon>
        <taxon>Eubacteriales</taxon>
        <taxon>Candidatus Gallacutalibacter</taxon>
    </lineage>
</organism>
<dbReference type="Proteomes" id="UP000886785">
    <property type="component" value="Unassembled WGS sequence"/>
</dbReference>
<protein>
    <submittedName>
        <fullName evidence="1">Uncharacterized protein</fullName>
    </submittedName>
</protein>
<accession>A0A9D1DP91</accession>
<gene>
    <name evidence="1" type="ORF">IAA54_02140</name>
</gene>
<reference evidence="1" key="2">
    <citation type="journal article" date="2021" name="PeerJ">
        <title>Extensive microbial diversity within the chicken gut microbiome revealed by metagenomics and culture.</title>
        <authorList>
            <person name="Gilroy R."/>
            <person name="Ravi A."/>
            <person name="Getino M."/>
            <person name="Pursley I."/>
            <person name="Horton D.L."/>
            <person name="Alikhan N.F."/>
            <person name="Baker D."/>
            <person name="Gharbi K."/>
            <person name="Hall N."/>
            <person name="Watson M."/>
            <person name="Adriaenssens E.M."/>
            <person name="Foster-Nyarko E."/>
            <person name="Jarju S."/>
            <person name="Secka A."/>
            <person name="Antonio M."/>
            <person name="Oren A."/>
            <person name="Chaudhuri R.R."/>
            <person name="La Ragione R."/>
            <person name="Hildebrand F."/>
            <person name="Pallen M.J."/>
        </authorList>
    </citation>
    <scope>NUCLEOTIDE SEQUENCE</scope>
    <source>
        <strain evidence="1">ChiSjej1B19-7085</strain>
    </source>
</reference>
<evidence type="ECO:0000313" key="2">
    <source>
        <dbReference type="Proteomes" id="UP000886785"/>
    </source>
</evidence>
<proteinExistence type="predicted"/>
<name>A0A9D1DP91_9FIRM</name>